<comment type="caution">
    <text evidence="12">The sequence shown here is derived from an EMBL/GenBank/DDBJ whole genome shotgun (WGS) entry which is preliminary data.</text>
</comment>
<evidence type="ECO:0000313" key="12">
    <source>
        <dbReference type="EMBL" id="KAK6952127.1"/>
    </source>
</evidence>
<name>A0AAX6MI83_9PEZI</name>
<evidence type="ECO:0000259" key="11">
    <source>
        <dbReference type="PROSITE" id="PS50832"/>
    </source>
</evidence>
<dbReference type="PANTHER" id="PTHR21668">
    <property type="entry name" value="EIF-1A"/>
    <property type="match status" value="1"/>
</dbReference>
<dbReference type="NCBIfam" id="TIGR00523">
    <property type="entry name" value="eIF-1A"/>
    <property type="match status" value="1"/>
</dbReference>
<dbReference type="Pfam" id="PF01176">
    <property type="entry name" value="eIF-1a"/>
    <property type="match status" value="1"/>
</dbReference>
<feature type="region of interest" description="Disordered" evidence="10">
    <location>
        <begin position="114"/>
        <end position="157"/>
    </location>
</feature>
<dbReference type="Gene3D" id="2.40.50.140">
    <property type="entry name" value="Nucleic acid-binding proteins"/>
    <property type="match status" value="1"/>
</dbReference>
<feature type="region of interest" description="Disordered" evidence="10">
    <location>
        <begin position="1"/>
        <end position="29"/>
    </location>
</feature>
<dbReference type="EMBL" id="JBANMG010000006">
    <property type="protein sequence ID" value="KAK6952127.1"/>
    <property type="molecule type" value="Genomic_DNA"/>
</dbReference>
<keyword evidence="3 7" id="KW-0648">Protein biosynthesis</keyword>
<keyword evidence="2 7" id="KW-0396">Initiation factor</keyword>
<dbReference type="FunFam" id="2.40.50.140:FF:000071">
    <property type="entry name" value="Eukaryotic translation initiation factor 1A"/>
    <property type="match status" value="1"/>
</dbReference>
<evidence type="ECO:0000256" key="6">
    <source>
        <dbReference type="ARBA" id="ARBA00067293"/>
    </source>
</evidence>
<reference evidence="12 13" key="1">
    <citation type="journal article" date="2024" name="Front Chem Biol">
        <title>Unveiling the potential of Daldinia eschscholtzii MFLUCC 19-0629 through bioactivity and bioinformatics studies for enhanced sustainable agriculture production.</title>
        <authorList>
            <person name="Brooks S."/>
            <person name="Weaver J.A."/>
            <person name="Klomchit A."/>
            <person name="Alharthi S.A."/>
            <person name="Onlamun T."/>
            <person name="Nurani R."/>
            <person name="Vong T.K."/>
            <person name="Alberti F."/>
            <person name="Greco C."/>
        </authorList>
    </citation>
    <scope>NUCLEOTIDE SEQUENCE [LARGE SCALE GENOMIC DNA]</scope>
    <source>
        <strain evidence="12">MFLUCC 19-0629</strain>
    </source>
</reference>
<evidence type="ECO:0000256" key="3">
    <source>
        <dbReference type="ARBA" id="ARBA00022917"/>
    </source>
</evidence>
<evidence type="ECO:0000256" key="2">
    <source>
        <dbReference type="ARBA" id="ARBA00022540"/>
    </source>
</evidence>
<dbReference type="InterPro" id="IPR006196">
    <property type="entry name" value="RNA-binding_domain_S1_IF1"/>
</dbReference>
<dbReference type="InterPro" id="IPR001253">
    <property type="entry name" value="TIF_eIF-1A"/>
</dbReference>
<dbReference type="AlphaFoldDB" id="A0AAX6MI83"/>
<evidence type="ECO:0000256" key="9">
    <source>
        <dbReference type="RuleBase" id="RU004365"/>
    </source>
</evidence>
<organism evidence="12 13">
    <name type="scientific">Daldinia eschscholtzii</name>
    <dbReference type="NCBI Taxonomy" id="292717"/>
    <lineage>
        <taxon>Eukaryota</taxon>
        <taxon>Fungi</taxon>
        <taxon>Dikarya</taxon>
        <taxon>Ascomycota</taxon>
        <taxon>Pezizomycotina</taxon>
        <taxon>Sordariomycetes</taxon>
        <taxon>Xylariomycetidae</taxon>
        <taxon>Xylariales</taxon>
        <taxon>Hypoxylaceae</taxon>
        <taxon>Daldinia</taxon>
    </lineage>
</organism>
<dbReference type="PROSITE" id="PS50832">
    <property type="entry name" value="S1_IF1_TYPE"/>
    <property type="match status" value="1"/>
</dbReference>
<feature type="compositionally biased region" description="Acidic residues" evidence="10">
    <location>
        <begin position="125"/>
        <end position="143"/>
    </location>
</feature>
<evidence type="ECO:0000256" key="4">
    <source>
        <dbReference type="ARBA" id="ARBA00025502"/>
    </source>
</evidence>
<accession>A0AAX6MI83</accession>
<evidence type="ECO:0000256" key="5">
    <source>
        <dbReference type="ARBA" id="ARBA00032507"/>
    </source>
</evidence>
<dbReference type="InterPro" id="IPR012340">
    <property type="entry name" value="NA-bd_OB-fold"/>
</dbReference>
<gene>
    <name evidence="12" type="primary">EIF1AX</name>
    <name evidence="12" type="ORF">Daesc_006659</name>
</gene>
<feature type="domain" description="S1-like" evidence="11">
    <location>
        <begin position="22"/>
        <end position="96"/>
    </location>
</feature>
<feature type="compositionally biased region" description="Basic residues" evidence="10">
    <location>
        <begin position="1"/>
        <end position="15"/>
    </location>
</feature>
<proteinExistence type="inferred from homology"/>
<protein>
    <recommendedName>
        <fullName evidence="6">Eukaryotic translation initiation factor 1A</fullName>
    </recommendedName>
    <alternativeName>
        <fullName evidence="5">Eukaryotic translation initiation factor 4C</fullName>
    </alternativeName>
</protein>
<dbReference type="HAMAP" id="MF_00216">
    <property type="entry name" value="aIF_1A"/>
    <property type="match status" value="1"/>
</dbReference>
<dbReference type="InterPro" id="IPR018104">
    <property type="entry name" value="TIF_eIF-1A_CS"/>
</dbReference>
<evidence type="ECO:0000256" key="10">
    <source>
        <dbReference type="SAM" id="MobiDB-lite"/>
    </source>
</evidence>
<keyword evidence="13" id="KW-1185">Reference proteome</keyword>
<dbReference type="SUPFAM" id="SSF50249">
    <property type="entry name" value="Nucleic acid-binding proteins"/>
    <property type="match status" value="1"/>
</dbReference>
<feature type="compositionally biased region" description="Basic and acidic residues" evidence="10">
    <location>
        <begin position="16"/>
        <end position="29"/>
    </location>
</feature>
<dbReference type="GO" id="GO:0003725">
    <property type="term" value="F:double-stranded RNA binding"/>
    <property type="evidence" value="ECO:0007669"/>
    <property type="project" value="UniProtKB-ARBA"/>
</dbReference>
<dbReference type="PROSITE" id="PS01262">
    <property type="entry name" value="IF1A"/>
    <property type="match status" value="1"/>
</dbReference>
<evidence type="ECO:0000256" key="1">
    <source>
        <dbReference type="ARBA" id="ARBA00007392"/>
    </source>
</evidence>
<dbReference type="Proteomes" id="UP001369815">
    <property type="component" value="Unassembled WGS sequence"/>
</dbReference>
<evidence type="ECO:0000256" key="8">
    <source>
        <dbReference type="RuleBase" id="RU004364"/>
    </source>
</evidence>
<dbReference type="SMART" id="SM00652">
    <property type="entry name" value="eIF1a"/>
    <property type="match status" value="1"/>
</dbReference>
<sequence>MPKNKGKGGKNRRRGKNENDNEKRELTFKEDGQEYAQVVKMLGNGRLEAQCFDGAKRLAHIRGKLRKKVWINNGDIILLSLRDYQDEKGDVILKYSADEARSLKAYGELPESAKINETDTYGPGDEGECGFEFDEDRDSESDEAGGAGGKEVDIDDI</sequence>
<comment type="similarity">
    <text evidence="1 8">Belongs to the eIF-1A family.</text>
</comment>
<evidence type="ECO:0000313" key="13">
    <source>
        <dbReference type="Proteomes" id="UP001369815"/>
    </source>
</evidence>
<evidence type="ECO:0000256" key="7">
    <source>
        <dbReference type="PROSITE-ProRule" id="PRU00181"/>
    </source>
</evidence>
<dbReference type="GO" id="GO:0003743">
    <property type="term" value="F:translation initiation factor activity"/>
    <property type="evidence" value="ECO:0007669"/>
    <property type="project" value="UniProtKB-UniRule"/>
</dbReference>
<comment type="function">
    <text evidence="4 9">Seems to be required for maximal rate of protein biosynthesis. Enhances ribosome dissociation into subunits and stabilizes the binding of the initiator Met-tRNA(I) to 40 S ribosomal subunits.</text>
</comment>
<dbReference type="CDD" id="cd05793">
    <property type="entry name" value="S1_IF1A"/>
    <property type="match status" value="1"/>
</dbReference>